<dbReference type="CDD" id="cd02440">
    <property type="entry name" value="AdoMet_MTases"/>
    <property type="match status" value="1"/>
</dbReference>
<dbReference type="InterPro" id="IPR029063">
    <property type="entry name" value="SAM-dependent_MTases_sf"/>
</dbReference>
<name>A0ABP0VHN1_9BRYO</name>
<dbReference type="Proteomes" id="UP001497444">
    <property type="component" value="Unassembled WGS sequence"/>
</dbReference>
<evidence type="ECO:0008006" key="3">
    <source>
        <dbReference type="Google" id="ProtNLM"/>
    </source>
</evidence>
<comment type="caution">
    <text evidence="1">The sequence shown here is derived from an EMBL/GenBank/DDBJ whole genome shotgun (WGS) entry which is preliminary data.</text>
</comment>
<dbReference type="PANTHER" id="PTHR43861">
    <property type="entry name" value="TRANS-ACONITATE 2-METHYLTRANSFERASE-RELATED"/>
    <property type="match status" value="1"/>
</dbReference>
<protein>
    <recommendedName>
        <fullName evidence="3">Class I SAM-dependent methyltransferase</fullName>
    </recommendedName>
</protein>
<reference evidence="1" key="1">
    <citation type="submission" date="2024-02" db="EMBL/GenBank/DDBJ databases">
        <authorList>
            <consortium name="ELIXIR-Norway"/>
            <consortium name="Elixir Norway"/>
        </authorList>
    </citation>
    <scope>NUCLEOTIDE SEQUENCE</scope>
</reference>
<gene>
    <name evidence="1" type="ORF">CSSPJE1EN1_LOCUS28769</name>
</gene>
<keyword evidence="2" id="KW-1185">Reference proteome</keyword>
<organism evidence="1 2">
    <name type="scientific">Sphagnum jensenii</name>
    <dbReference type="NCBI Taxonomy" id="128206"/>
    <lineage>
        <taxon>Eukaryota</taxon>
        <taxon>Viridiplantae</taxon>
        <taxon>Streptophyta</taxon>
        <taxon>Embryophyta</taxon>
        <taxon>Bryophyta</taxon>
        <taxon>Sphagnophytina</taxon>
        <taxon>Sphagnopsida</taxon>
        <taxon>Sphagnales</taxon>
        <taxon>Sphagnaceae</taxon>
        <taxon>Sphagnum</taxon>
    </lineage>
</organism>
<proteinExistence type="predicted"/>
<sequence length="247" mass="27890">MSGEPFSNWHKIYRDSVGELSKDTWQKGILSEIKKRGITDGTVLDLGGGNGVGSDLLQGIGRFQITALDSSPAMLELNQSATKKVVADFLEAKDLPDRYDLIVSGFDSLNYLNPKYLPALFDGLSKILSPNGLIIFDYSSPKFLSIDWRDTEFSQEVLGGRLDWKTKFNLRESSCDIELVFWTEEKKEWTEAHTQYAVNTDQMKEALKHTGLSIEYVRNLNDETFSPQSNTHVYVIRHDIFPGVVAK</sequence>
<dbReference type="Gene3D" id="2.20.25.110">
    <property type="entry name" value="S-adenosyl-L-methionine-dependent methyltransferases"/>
    <property type="match status" value="1"/>
</dbReference>
<evidence type="ECO:0000313" key="2">
    <source>
        <dbReference type="Proteomes" id="UP001497444"/>
    </source>
</evidence>
<accession>A0ABP0VHN1</accession>
<dbReference type="Gene3D" id="3.40.50.150">
    <property type="entry name" value="Vaccinia Virus protein VP39"/>
    <property type="match status" value="1"/>
</dbReference>
<dbReference type="Pfam" id="PF13489">
    <property type="entry name" value="Methyltransf_23"/>
    <property type="match status" value="1"/>
</dbReference>
<dbReference type="EMBL" id="CAXAQS010000842">
    <property type="protein sequence ID" value="CAK9253391.1"/>
    <property type="molecule type" value="Genomic_DNA"/>
</dbReference>
<evidence type="ECO:0000313" key="1">
    <source>
        <dbReference type="EMBL" id="CAK9253391.1"/>
    </source>
</evidence>
<dbReference type="SUPFAM" id="SSF53335">
    <property type="entry name" value="S-adenosyl-L-methionine-dependent methyltransferases"/>
    <property type="match status" value="1"/>
</dbReference>